<feature type="non-terminal residue" evidence="2">
    <location>
        <position position="1"/>
    </location>
</feature>
<evidence type="ECO:0000256" key="1">
    <source>
        <dbReference type="SAM" id="MobiDB-lite"/>
    </source>
</evidence>
<accession>A0A317WMI5</accession>
<sequence>MQRFGSDLSLPIHPFHPDDICEKAGANEIFTENGLWDLISTVVVIPVSYALPGNQFIADGGQIQEYTEIFPDLAGGDKAGRWSYHEAIQVVQRGSDDLGYEYDELRDTVRPLEQTQHYSILQGSRYTFVITEEALLVMRLCLSVDPVRTSPRPVRNTTTSSTSAPVQSHRRVVSGSTISEAMSGLSEMSIDSVTKKKGVDVGMVEYSVVPWKGRGDGLTIKLALYCLVRLANEANELQESYDSLQPPPVAPIQNAPTQQQGGAKGKEVADPKGKGRQCK</sequence>
<protein>
    <submittedName>
        <fullName evidence="2">Uncharacterized protein</fullName>
    </submittedName>
</protein>
<feature type="region of interest" description="Disordered" evidence="1">
    <location>
        <begin position="239"/>
        <end position="279"/>
    </location>
</feature>
<feature type="compositionally biased region" description="Basic and acidic residues" evidence="1">
    <location>
        <begin position="264"/>
        <end position="273"/>
    </location>
</feature>
<dbReference type="RefSeq" id="XP_025467073.1">
    <property type="nucleotide sequence ID" value="XM_025616266.1"/>
</dbReference>
<comment type="caution">
    <text evidence="2">The sequence shown here is derived from an EMBL/GenBank/DDBJ whole genome shotgun (WGS) entry which is preliminary data.</text>
</comment>
<dbReference type="Proteomes" id="UP000246702">
    <property type="component" value="Unassembled WGS sequence"/>
</dbReference>
<reference evidence="2 3" key="1">
    <citation type="submission" date="2016-12" db="EMBL/GenBank/DDBJ databases">
        <title>The genomes of Aspergillus section Nigri reveals drivers in fungal speciation.</title>
        <authorList>
            <consortium name="DOE Joint Genome Institute"/>
            <person name="Vesth T.C."/>
            <person name="Nybo J."/>
            <person name="Theobald S."/>
            <person name="Brandl J."/>
            <person name="Frisvad J.C."/>
            <person name="Nielsen K.F."/>
            <person name="Lyhne E.K."/>
            <person name="Kogle M.E."/>
            <person name="Kuo A."/>
            <person name="Riley R."/>
            <person name="Clum A."/>
            <person name="Nolan M."/>
            <person name="Lipzen A."/>
            <person name="Salamov A."/>
            <person name="Henrissat B."/>
            <person name="Wiebenga A."/>
            <person name="De Vries R.P."/>
            <person name="Grigoriev I.V."/>
            <person name="Mortensen U.H."/>
            <person name="Andersen M.R."/>
            <person name="Baker S.E."/>
        </authorList>
    </citation>
    <scope>NUCLEOTIDE SEQUENCE [LARGE SCALE GENOMIC DNA]</scope>
    <source>
        <strain evidence="2 3">CBS 115572</strain>
    </source>
</reference>
<dbReference type="OrthoDB" id="4500825at2759"/>
<proteinExistence type="predicted"/>
<gene>
    <name evidence="2" type="ORF">BO94DRAFT_597104</name>
</gene>
<evidence type="ECO:0000313" key="3">
    <source>
        <dbReference type="Proteomes" id="UP000246702"/>
    </source>
</evidence>
<dbReference type="EMBL" id="MSFK01000015">
    <property type="protein sequence ID" value="PWY86482.1"/>
    <property type="molecule type" value="Genomic_DNA"/>
</dbReference>
<dbReference type="AlphaFoldDB" id="A0A317WMI5"/>
<organism evidence="2 3">
    <name type="scientific">Aspergillus sclerotioniger CBS 115572</name>
    <dbReference type="NCBI Taxonomy" id="1450535"/>
    <lineage>
        <taxon>Eukaryota</taxon>
        <taxon>Fungi</taxon>
        <taxon>Dikarya</taxon>
        <taxon>Ascomycota</taxon>
        <taxon>Pezizomycotina</taxon>
        <taxon>Eurotiomycetes</taxon>
        <taxon>Eurotiomycetidae</taxon>
        <taxon>Eurotiales</taxon>
        <taxon>Aspergillaceae</taxon>
        <taxon>Aspergillus</taxon>
        <taxon>Aspergillus subgen. Circumdati</taxon>
    </lineage>
</organism>
<evidence type="ECO:0000313" key="2">
    <source>
        <dbReference type="EMBL" id="PWY86482.1"/>
    </source>
</evidence>
<keyword evidence="3" id="KW-1185">Reference proteome</keyword>
<dbReference type="GeneID" id="37118409"/>
<name>A0A317WMI5_9EURO</name>
<dbReference type="STRING" id="1450535.A0A317WMI5"/>